<dbReference type="AlphaFoldDB" id="A0A934QG29"/>
<organism evidence="1 2">
    <name type="scientific">Rhodovibrio salinarum</name>
    <dbReference type="NCBI Taxonomy" id="1087"/>
    <lineage>
        <taxon>Bacteria</taxon>
        <taxon>Pseudomonadati</taxon>
        <taxon>Pseudomonadota</taxon>
        <taxon>Alphaproteobacteria</taxon>
        <taxon>Rhodospirillales</taxon>
        <taxon>Rhodovibrionaceae</taxon>
        <taxon>Rhodovibrio</taxon>
    </lineage>
</organism>
<evidence type="ECO:0000313" key="1">
    <source>
        <dbReference type="EMBL" id="MBK1695885.1"/>
    </source>
</evidence>
<comment type="caution">
    <text evidence="1">The sequence shown here is derived from an EMBL/GenBank/DDBJ whole genome shotgun (WGS) entry which is preliminary data.</text>
</comment>
<reference evidence="1" key="1">
    <citation type="submission" date="2017-08" db="EMBL/GenBank/DDBJ databases">
        <authorList>
            <person name="Imhoff J.F."/>
            <person name="Rahn T."/>
            <person name="Kuenzel S."/>
            <person name="Neulinger S.C."/>
        </authorList>
    </citation>
    <scope>NUCLEOTIDE SEQUENCE</scope>
    <source>
        <strain evidence="1">DSM 9154</strain>
    </source>
</reference>
<sequence length="101" mass="11072">MTFQSPSATAVPTASHPDTRFKTRTANFLTAMARRVDRAAEQRARRKAQRMTQAELANVPDEVRRELGLDSPRADAPSPFLQGLVGPAVYWTPHAGKSGKP</sequence>
<name>A0A934QG29_9PROT</name>
<reference evidence="1" key="2">
    <citation type="journal article" date="2020" name="Microorganisms">
        <title>Osmotic Adaptation and Compatible Solute Biosynthesis of Phototrophic Bacteria as Revealed from Genome Analyses.</title>
        <authorList>
            <person name="Imhoff J.F."/>
            <person name="Rahn T."/>
            <person name="Kunzel S."/>
            <person name="Keller A."/>
            <person name="Neulinger S.C."/>
        </authorList>
    </citation>
    <scope>NUCLEOTIDE SEQUENCE</scope>
    <source>
        <strain evidence="1">DSM 9154</strain>
    </source>
</reference>
<keyword evidence="2" id="KW-1185">Reference proteome</keyword>
<evidence type="ECO:0000313" key="2">
    <source>
        <dbReference type="Proteomes" id="UP000778970"/>
    </source>
</evidence>
<accession>A0A934QG29</accession>
<dbReference type="RefSeq" id="WP_027287593.1">
    <property type="nucleotide sequence ID" value="NZ_NRRE01000008.1"/>
</dbReference>
<protein>
    <submittedName>
        <fullName evidence="1">Uncharacterized protein</fullName>
    </submittedName>
</protein>
<dbReference type="Proteomes" id="UP000778970">
    <property type="component" value="Unassembled WGS sequence"/>
</dbReference>
<dbReference type="EMBL" id="NRRE01000008">
    <property type="protein sequence ID" value="MBK1695885.1"/>
    <property type="molecule type" value="Genomic_DNA"/>
</dbReference>
<proteinExistence type="predicted"/>
<gene>
    <name evidence="1" type="ORF">CKO21_01315</name>
</gene>